<sequence>MLDPRHRNVFHNTSSLDEFVDAYIQDFSRGLKAVDVAALAQAITAIQTAIDNGKRLYVVGNGGSAAIADHLVCDFAKGTDTEGHPALAVQSLASAPALISALANDFGLEHVFAKQVGYFCQPQDVLIAISSSGNSANIINAVTEAKSRDVAVVGLSGFAGGKLAELADIPLYVPVDNYAVVEDCHQSLMHVITLVIARRREGTLGW</sequence>
<comment type="caution">
    <text evidence="2">The sequence shown here is derived from an EMBL/GenBank/DDBJ whole genome shotgun (WGS) entry which is preliminary data.</text>
</comment>
<evidence type="ECO:0000313" key="2">
    <source>
        <dbReference type="EMBL" id="MQY44165.1"/>
    </source>
</evidence>
<dbReference type="InterPro" id="IPR035461">
    <property type="entry name" value="GmhA/DiaA"/>
</dbReference>
<dbReference type="PANTHER" id="PTHR30390:SF8">
    <property type="entry name" value="SUGAR ISOMERASE (SIS)"/>
    <property type="match status" value="1"/>
</dbReference>
<dbReference type="PROSITE" id="PS51464">
    <property type="entry name" value="SIS"/>
    <property type="match status" value="1"/>
</dbReference>
<dbReference type="RefSeq" id="WP_153549057.1">
    <property type="nucleotide sequence ID" value="NZ_WIXK01000011.1"/>
</dbReference>
<feature type="domain" description="SIS" evidence="1">
    <location>
        <begin position="46"/>
        <end position="203"/>
    </location>
</feature>
<dbReference type="GO" id="GO:0097367">
    <property type="term" value="F:carbohydrate derivative binding"/>
    <property type="evidence" value="ECO:0007669"/>
    <property type="project" value="InterPro"/>
</dbReference>
<proteinExistence type="predicted"/>
<dbReference type="PANTHER" id="PTHR30390">
    <property type="entry name" value="SEDOHEPTULOSE 7-PHOSPHATE ISOMERASE / DNAA INITIATOR-ASSOCIATING FACTOR FOR REPLICATION INITIATION"/>
    <property type="match status" value="1"/>
</dbReference>
<name>A0A844ANH6_9RHOB</name>
<evidence type="ECO:0000313" key="3">
    <source>
        <dbReference type="Proteomes" id="UP000436694"/>
    </source>
</evidence>
<evidence type="ECO:0000259" key="1">
    <source>
        <dbReference type="PROSITE" id="PS51464"/>
    </source>
</evidence>
<organism evidence="2 3">
    <name type="scientific">Tritonibacter aquimaris</name>
    <dbReference type="NCBI Taxonomy" id="2663379"/>
    <lineage>
        <taxon>Bacteria</taxon>
        <taxon>Pseudomonadati</taxon>
        <taxon>Pseudomonadota</taxon>
        <taxon>Alphaproteobacteria</taxon>
        <taxon>Rhodobacterales</taxon>
        <taxon>Paracoccaceae</taxon>
        <taxon>Tritonibacter</taxon>
    </lineage>
</organism>
<dbReference type="InterPro" id="IPR046348">
    <property type="entry name" value="SIS_dom_sf"/>
</dbReference>
<gene>
    <name evidence="2" type="ORF">GG681_16080</name>
</gene>
<dbReference type="InterPro" id="IPR050099">
    <property type="entry name" value="SIS_GmhA/DiaA_subfam"/>
</dbReference>
<dbReference type="Gene3D" id="3.40.50.10490">
    <property type="entry name" value="Glucose-6-phosphate isomerase like protein, domain 1"/>
    <property type="match status" value="1"/>
</dbReference>
<dbReference type="EMBL" id="WIXK01000011">
    <property type="protein sequence ID" value="MQY44165.1"/>
    <property type="molecule type" value="Genomic_DNA"/>
</dbReference>
<protein>
    <submittedName>
        <fullName evidence="2">SIS domain-containing protein</fullName>
    </submittedName>
</protein>
<accession>A0A844ANH6</accession>
<keyword evidence="3" id="KW-1185">Reference proteome</keyword>
<dbReference type="InterPro" id="IPR001347">
    <property type="entry name" value="SIS_dom"/>
</dbReference>
<dbReference type="GO" id="GO:1901135">
    <property type="term" value="P:carbohydrate derivative metabolic process"/>
    <property type="evidence" value="ECO:0007669"/>
    <property type="project" value="InterPro"/>
</dbReference>
<dbReference type="SUPFAM" id="SSF53697">
    <property type="entry name" value="SIS domain"/>
    <property type="match status" value="1"/>
</dbReference>
<dbReference type="Pfam" id="PF13580">
    <property type="entry name" value="SIS_2"/>
    <property type="match status" value="1"/>
</dbReference>
<dbReference type="AlphaFoldDB" id="A0A844ANH6"/>
<dbReference type="CDD" id="cd05006">
    <property type="entry name" value="SIS_GmhA"/>
    <property type="match status" value="1"/>
</dbReference>
<dbReference type="Proteomes" id="UP000436694">
    <property type="component" value="Unassembled WGS sequence"/>
</dbReference>
<reference evidence="2 3" key="1">
    <citation type="submission" date="2019-10" db="EMBL/GenBank/DDBJ databases">
        <title>Epibacterium sp. nov., isolated from seawater.</title>
        <authorList>
            <person name="Zhang X."/>
            <person name="Li N."/>
        </authorList>
    </citation>
    <scope>NUCLEOTIDE SEQUENCE [LARGE SCALE GENOMIC DNA]</scope>
    <source>
        <strain evidence="2 3">SM1969</strain>
    </source>
</reference>